<evidence type="ECO:0000256" key="8">
    <source>
        <dbReference type="ARBA" id="ARBA00022962"/>
    </source>
</evidence>
<evidence type="ECO:0000256" key="4">
    <source>
        <dbReference type="ARBA" id="ARBA00022741"/>
    </source>
</evidence>
<dbReference type="SUPFAM" id="SSF52402">
    <property type="entry name" value="Adenine nucleotide alpha hydrolases-like"/>
    <property type="match status" value="1"/>
</dbReference>
<dbReference type="PANTHER" id="PTHR11922:SF2">
    <property type="entry name" value="GMP SYNTHASE [GLUTAMINE-HYDROLYZING]"/>
    <property type="match status" value="1"/>
</dbReference>
<dbReference type="InterPro" id="IPR017926">
    <property type="entry name" value="GATASE"/>
</dbReference>
<reference evidence="12 13" key="1">
    <citation type="submission" date="2022-03" db="EMBL/GenBank/DDBJ databases">
        <title>Chryseobacterium sp. isolated from particulate matters in swine house.</title>
        <authorList>
            <person name="Won M."/>
            <person name="Kim S.-J."/>
            <person name="Kwon S.-W."/>
        </authorList>
    </citation>
    <scope>NUCLEOTIDE SEQUENCE [LARGE SCALE GENOMIC DNA]</scope>
    <source>
        <strain evidence="12 13">SC2-2</strain>
    </source>
</reference>
<keyword evidence="13" id="KW-1185">Reference proteome</keyword>
<evidence type="ECO:0000256" key="1">
    <source>
        <dbReference type="ARBA" id="ARBA00002332"/>
    </source>
</evidence>
<keyword evidence="5 9" id="KW-0332">GMP biosynthesis</keyword>
<dbReference type="Gene3D" id="3.30.300.10">
    <property type="match status" value="1"/>
</dbReference>
<gene>
    <name evidence="9 12" type="primary">guaA</name>
    <name evidence="12" type="ORF">MTP09_04235</name>
</gene>
<evidence type="ECO:0000256" key="2">
    <source>
        <dbReference type="ARBA" id="ARBA00005153"/>
    </source>
</evidence>
<sequence>MKNGIIILDFGSQYNQLIGRRIREMEVYSEIVPFNTPLETIIAKNPTGIILSGGPSSVNSENAHLVEKALFDQNIPVLGICYGMQLITHLFGGKVKKGEKGEYGKSEFEIIRSNPMFTGVSRNSTVWMSHFDEVEEVPTDFEISGRSGVIAAMANEKKNIFAIQFHPEVTHTEEGSKMLENFVFNICKADRNWKLSGYIERTVAEIKEKVGNEKVILGLSGGVDSSVAAVLIHKAIGDQLQCIFVDTGLLRKDEGKKVMEQYGNHFHMNIDMVDASERFLSKLKGISDPEEKRKTIGKEFVAVFDEESHKFEGAKFLAQGTIYPDVIESQSVKGPSAVIKSHHNVGGLPEEMKLQLLEPLRELFKDEVRKVGEELGIPHHLVYRHPFPGPGLGIRILGEVSEEKVKILQEGDDIFIQELYKNNLYEKVSQAFVVLLPVKSVGVMGDERTYEYTAVVRSANTIDFMTAEFSKLPWEFLEKVSNRIINEVRGINRVTYDISSKPPATIEWE</sequence>
<keyword evidence="3 9" id="KW-0436">Ligase</keyword>
<evidence type="ECO:0000256" key="3">
    <source>
        <dbReference type="ARBA" id="ARBA00022598"/>
    </source>
</evidence>
<dbReference type="Pfam" id="PF00117">
    <property type="entry name" value="GATase"/>
    <property type="match status" value="1"/>
</dbReference>
<feature type="domain" description="GMPS ATP-PPase" evidence="11">
    <location>
        <begin position="193"/>
        <end position="384"/>
    </location>
</feature>
<dbReference type="EC" id="6.3.5.2" evidence="9"/>
<dbReference type="SUPFAM" id="SSF54810">
    <property type="entry name" value="GMP synthetase C-terminal dimerisation domain"/>
    <property type="match status" value="1"/>
</dbReference>
<dbReference type="PRINTS" id="PR00099">
    <property type="entry name" value="CPSGATASE"/>
</dbReference>
<feature type="active site" evidence="9">
    <location>
        <position position="166"/>
    </location>
</feature>
<dbReference type="Gene3D" id="3.40.50.620">
    <property type="entry name" value="HUPs"/>
    <property type="match status" value="1"/>
</dbReference>
<dbReference type="CDD" id="cd01997">
    <property type="entry name" value="GMP_synthase_C"/>
    <property type="match status" value="1"/>
</dbReference>
<evidence type="ECO:0000259" key="11">
    <source>
        <dbReference type="PROSITE" id="PS51553"/>
    </source>
</evidence>
<evidence type="ECO:0000313" key="12">
    <source>
        <dbReference type="EMBL" id="UOE41851.1"/>
    </source>
</evidence>
<dbReference type="NCBIfam" id="TIGR00884">
    <property type="entry name" value="guaA_Cterm"/>
    <property type="match status" value="1"/>
</dbReference>
<dbReference type="SUPFAM" id="SSF52317">
    <property type="entry name" value="Class I glutamine amidotransferase-like"/>
    <property type="match status" value="1"/>
</dbReference>
<keyword evidence="4 9" id="KW-0547">Nucleotide-binding</keyword>
<dbReference type="GO" id="GO:0003922">
    <property type="term" value="F:GMP synthase (glutamine-hydrolyzing) activity"/>
    <property type="evidence" value="ECO:0007669"/>
    <property type="project" value="UniProtKB-EC"/>
</dbReference>
<dbReference type="PRINTS" id="PR00096">
    <property type="entry name" value="GATASE"/>
</dbReference>
<keyword evidence="6 9" id="KW-0658">Purine biosynthesis</keyword>
<dbReference type="InterPro" id="IPR014729">
    <property type="entry name" value="Rossmann-like_a/b/a_fold"/>
</dbReference>
<dbReference type="InterPro" id="IPR029062">
    <property type="entry name" value="Class_I_gatase-like"/>
</dbReference>
<dbReference type="InterPro" id="IPR004739">
    <property type="entry name" value="GMP_synth_GATase"/>
</dbReference>
<dbReference type="EMBL" id="CP094532">
    <property type="protein sequence ID" value="UOE41851.1"/>
    <property type="molecule type" value="Genomic_DNA"/>
</dbReference>
<evidence type="ECO:0000256" key="5">
    <source>
        <dbReference type="ARBA" id="ARBA00022749"/>
    </source>
</evidence>
<dbReference type="PROSITE" id="PS51273">
    <property type="entry name" value="GATASE_TYPE_1"/>
    <property type="match status" value="1"/>
</dbReference>
<dbReference type="InterPro" id="IPR022310">
    <property type="entry name" value="NAD/GMP_synthase"/>
</dbReference>
<dbReference type="CDD" id="cd01742">
    <property type="entry name" value="GATase1_GMP_Synthase"/>
    <property type="match status" value="1"/>
</dbReference>
<dbReference type="Gene3D" id="3.40.50.880">
    <property type="match status" value="1"/>
</dbReference>
<keyword evidence="7 9" id="KW-0067">ATP-binding</keyword>
<dbReference type="Pfam" id="PF00958">
    <property type="entry name" value="GMP_synt_C"/>
    <property type="match status" value="1"/>
</dbReference>
<dbReference type="PRINTS" id="PR00097">
    <property type="entry name" value="ANTSNTHASEII"/>
</dbReference>
<name>A0ABY4BVG2_9FLAO</name>
<dbReference type="HAMAP" id="MF_00344">
    <property type="entry name" value="GMP_synthase"/>
    <property type="match status" value="1"/>
</dbReference>
<accession>A0ABY4BVG2</accession>
<comment type="pathway">
    <text evidence="2 9">Purine metabolism; GMP biosynthesis; GMP from XMP (L-Gln route): step 1/1.</text>
</comment>
<dbReference type="InterPro" id="IPR001674">
    <property type="entry name" value="GMP_synth_C"/>
</dbReference>
<keyword evidence="8 9" id="KW-0315">Glutamine amidotransferase</keyword>
<evidence type="ECO:0000256" key="9">
    <source>
        <dbReference type="HAMAP-Rule" id="MF_00344"/>
    </source>
</evidence>
<evidence type="ECO:0000313" key="13">
    <source>
        <dbReference type="Proteomes" id="UP000831460"/>
    </source>
</evidence>
<dbReference type="PANTHER" id="PTHR11922">
    <property type="entry name" value="GMP SYNTHASE-RELATED"/>
    <property type="match status" value="1"/>
</dbReference>
<feature type="active site" evidence="9">
    <location>
        <position position="168"/>
    </location>
</feature>
<evidence type="ECO:0000256" key="6">
    <source>
        <dbReference type="ARBA" id="ARBA00022755"/>
    </source>
</evidence>
<dbReference type="PROSITE" id="PS51553">
    <property type="entry name" value="GMPS_ATP_PPASE"/>
    <property type="match status" value="1"/>
</dbReference>
<organism evidence="12 13">
    <name type="scientific">Chryseobacterium suipulveris</name>
    <dbReference type="NCBI Taxonomy" id="2929800"/>
    <lineage>
        <taxon>Bacteria</taxon>
        <taxon>Pseudomonadati</taxon>
        <taxon>Bacteroidota</taxon>
        <taxon>Flavobacteriia</taxon>
        <taxon>Flavobacteriales</taxon>
        <taxon>Weeksellaceae</taxon>
        <taxon>Chryseobacterium group</taxon>
        <taxon>Chryseobacterium</taxon>
    </lineage>
</organism>
<dbReference type="RefSeq" id="WP_243550762.1">
    <property type="nucleotide sequence ID" value="NZ_CP094532.1"/>
</dbReference>
<comment type="function">
    <text evidence="1 9">Catalyzes the synthesis of GMP from XMP.</text>
</comment>
<evidence type="ECO:0000256" key="7">
    <source>
        <dbReference type="ARBA" id="ARBA00022840"/>
    </source>
</evidence>
<dbReference type="NCBIfam" id="NF000848">
    <property type="entry name" value="PRK00074.1"/>
    <property type="match status" value="1"/>
</dbReference>
<dbReference type="Proteomes" id="UP000831460">
    <property type="component" value="Chromosome"/>
</dbReference>
<dbReference type="NCBIfam" id="TIGR00888">
    <property type="entry name" value="guaA_Nterm"/>
    <property type="match status" value="1"/>
</dbReference>
<feature type="active site" description="Nucleophile" evidence="9">
    <location>
        <position position="81"/>
    </location>
</feature>
<dbReference type="InterPro" id="IPR025777">
    <property type="entry name" value="GMPS_ATP_PPase_dom"/>
</dbReference>
<protein>
    <recommendedName>
        <fullName evidence="9">GMP synthase [glutamine-hydrolyzing]</fullName>
        <ecNumber evidence="9">6.3.5.2</ecNumber>
    </recommendedName>
    <alternativeName>
        <fullName evidence="9">GMP synthetase</fullName>
    </alternativeName>
    <alternativeName>
        <fullName evidence="9">Glutamine amidotransferase</fullName>
    </alternativeName>
</protein>
<comment type="catalytic activity">
    <reaction evidence="9">
        <text>XMP + L-glutamine + ATP + H2O = GMP + L-glutamate + AMP + diphosphate + 2 H(+)</text>
        <dbReference type="Rhea" id="RHEA:11680"/>
        <dbReference type="ChEBI" id="CHEBI:15377"/>
        <dbReference type="ChEBI" id="CHEBI:15378"/>
        <dbReference type="ChEBI" id="CHEBI:29985"/>
        <dbReference type="ChEBI" id="CHEBI:30616"/>
        <dbReference type="ChEBI" id="CHEBI:33019"/>
        <dbReference type="ChEBI" id="CHEBI:57464"/>
        <dbReference type="ChEBI" id="CHEBI:58115"/>
        <dbReference type="ChEBI" id="CHEBI:58359"/>
        <dbReference type="ChEBI" id="CHEBI:456215"/>
        <dbReference type="EC" id="6.3.5.2"/>
    </reaction>
</comment>
<evidence type="ECO:0000256" key="10">
    <source>
        <dbReference type="PROSITE-ProRule" id="PRU00886"/>
    </source>
</evidence>
<dbReference type="Pfam" id="PF02540">
    <property type="entry name" value="NAD_synthase"/>
    <property type="match status" value="1"/>
</dbReference>
<proteinExistence type="inferred from homology"/>
<comment type="subunit">
    <text evidence="9">Homodimer.</text>
</comment>
<feature type="binding site" evidence="10">
    <location>
        <begin position="220"/>
        <end position="226"/>
    </location>
    <ligand>
        <name>ATP</name>
        <dbReference type="ChEBI" id="CHEBI:30616"/>
    </ligand>
</feature>
<dbReference type="InterPro" id="IPR022955">
    <property type="entry name" value="GMP_synthase"/>
</dbReference>